<dbReference type="SUPFAM" id="SSF49879">
    <property type="entry name" value="SMAD/FHA domain"/>
    <property type="match status" value="1"/>
</dbReference>
<dbReference type="PANTHER" id="PTHR23257">
    <property type="entry name" value="SERINE-THREONINE PROTEIN KINASE"/>
    <property type="match status" value="1"/>
</dbReference>
<keyword evidence="8" id="KW-1185">Reference proteome</keyword>
<dbReference type="Gene3D" id="1.10.510.10">
    <property type="entry name" value="Transferase(Phosphotransferase) domain 1"/>
    <property type="match status" value="1"/>
</dbReference>
<dbReference type="PROSITE" id="PS50006">
    <property type="entry name" value="FHA_DOMAIN"/>
    <property type="match status" value="1"/>
</dbReference>
<dbReference type="GO" id="GO:0007165">
    <property type="term" value="P:signal transduction"/>
    <property type="evidence" value="ECO:0007669"/>
    <property type="project" value="TreeGrafter"/>
</dbReference>
<evidence type="ECO:0000313" key="8">
    <source>
        <dbReference type="Proteomes" id="UP000018888"/>
    </source>
</evidence>
<dbReference type="GO" id="GO:0005524">
    <property type="term" value="F:ATP binding"/>
    <property type="evidence" value="ECO:0007669"/>
    <property type="project" value="InterPro"/>
</dbReference>
<dbReference type="PROSITE" id="PS50887">
    <property type="entry name" value="GGDEF"/>
    <property type="match status" value="1"/>
</dbReference>
<feature type="domain" description="Protein kinase" evidence="5">
    <location>
        <begin position="1"/>
        <end position="281"/>
    </location>
</feature>
<reference evidence="7 8" key="1">
    <citation type="journal article" date="2013" name="Proc. Natl. Acad. Sci. U.S.A.">
        <title>Genome of an arbuscular mycorrhizal fungus provides insight into the oldest plant symbiosis.</title>
        <authorList>
            <person name="Tisserant E."/>
            <person name="Malbreil M."/>
            <person name="Kuo A."/>
            <person name="Kohler A."/>
            <person name="Symeonidi A."/>
            <person name="Balestrini R."/>
            <person name="Charron P."/>
            <person name="Duensing N."/>
            <person name="Frei Dit Frey N."/>
            <person name="Gianinazzi-Pearson V."/>
            <person name="Gilbert L.B."/>
            <person name="Handa Y."/>
            <person name="Herr J.R."/>
            <person name="Hijri M."/>
            <person name="Koul R."/>
            <person name="Kawaguchi M."/>
            <person name="Krajinski F."/>
            <person name="Lammers P.J."/>
            <person name="Masclaux F.G."/>
            <person name="Murat C."/>
            <person name="Morin E."/>
            <person name="Ndikumana S."/>
            <person name="Pagni M."/>
            <person name="Petitpierre D."/>
            <person name="Requena N."/>
            <person name="Rosikiewicz P."/>
            <person name="Riley R."/>
            <person name="Saito K."/>
            <person name="San Clemente H."/>
            <person name="Shapiro H."/>
            <person name="van Tuinen D."/>
            <person name="Becard G."/>
            <person name="Bonfante P."/>
            <person name="Paszkowski U."/>
            <person name="Shachar-Hill Y.Y."/>
            <person name="Tuskan G.A."/>
            <person name="Young P.W."/>
            <person name="Sanders I.R."/>
            <person name="Henrissat B."/>
            <person name="Rensing S.A."/>
            <person name="Grigoriev I.V."/>
            <person name="Corradi N."/>
            <person name="Roux C."/>
            <person name="Martin F."/>
        </authorList>
    </citation>
    <scope>NUCLEOTIDE SEQUENCE [LARGE SCALE GENOMIC DNA]</scope>
    <source>
        <strain evidence="7 8">DAOM 197198</strain>
    </source>
</reference>
<evidence type="ECO:0000259" key="6">
    <source>
        <dbReference type="PROSITE" id="PS50887"/>
    </source>
</evidence>
<organism evidence="7 8">
    <name type="scientific">Rhizophagus irregularis (strain DAOM 181602 / DAOM 197198 / MUCL 43194)</name>
    <name type="common">Arbuscular mycorrhizal fungus</name>
    <name type="synonym">Glomus intraradices</name>
    <dbReference type="NCBI Taxonomy" id="747089"/>
    <lineage>
        <taxon>Eukaryota</taxon>
        <taxon>Fungi</taxon>
        <taxon>Fungi incertae sedis</taxon>
        <taxon>Mucoromycota</taxon>
        <taxon>Glomeromycotina</taxon>
        <taxon>Glomeromycetes</taxon>
        <taxon>Glomerales</taxon>
        <taxon>Glomeraceae</taxon>
        <taxon>Rhizophagus</taxon>
    </lineage>
</organism>
<evidence type="ECO:0000256" key="1">
    <source>
        <dbReference type="ARBA" id="ARBA00004167"/>
    </source>
</evidence>
<evidence type="ECO:0000256" key="3">
    <source>
        <dbReference type="SAM" id="SignalP"/>
    </source>
</evidence>
<name>A0A2P4QW43_RHIID</name>
<dbReference type="InterPro" id="IPR000253">
    <property type="entry name" value="FHA_dom"/>
</dbReference>
<dbReference type="SUPFAM" id="SSF56112">
    <property type="entry name" value="Protein kinase-like (PK-like)"/>
    <property type="match status" value="1"/>
</dbReference>
<gene>
    <name evidence="7" type="ORF">GLOIN_2v1470409</name>
</gene>
<dbReference type="Pfam" id="PF00498">
    <property type="entry name" value="FHA"/>
    <property type="match status" value="1"/>
</dbReference>
<protein>
    <submittedName>
        <fullName evidence="7">Kinase-like domain-containing protein</fullName>
    </submittedName>
</protein>
<dbReference type="InterPro" id="IPR008984">
    <property type="entry name" value="SMAD_FHA_dom_sf"/>
</dbReference>
<dbReference type="NCBIfam" id="TIGR00254">
    <property type="entry name" value="GGDEF"/>
    <property type="match status" value="1"/>
</dbReference>
<dbReference type="Gene3D" id="3.30.70.270">
    <property type="match status" value="1"/>
</dbReference>
<dbReference type="Pfam" id="PF07714">
    <property type="entry name" value="PK_Tyr_Ser-Thr"/>
    <property type="match status" value="1"/>
</dbReference>
<dbReference type="EMBL" id="AUPC02000008">
    <property type="protein sequence ID" value="POG81866.1"/>
    <property type="molecule type" value="Genomic_DNA"/>
</dbReference>
<dbReference type="InterPro" id="IPR000160">
    <property type="entry name" value="GGDEF_dom"/>
</dbReference>
<dbReference type="PANTHER" id="PTHR23257:SF963">
    <property type="entry name" value="AT08303P"/>
    <property type="match status" value="1"/>
</dbReference>
<dbReference type="AlphaFoldDB" id="A0A2P4QW43"/>
<dbReference type="InterPro" id="IPR000719">
    <property type="entry name" value="Prot_kinase_dom"/>
</dbReference>
<accession>A0A2P4QW43</accession>
<dbReference type="CDD" id="cd01949">
    <property type="entry name" value="GGDEF"/>
    <property type="match status" value="1"/>
</dbReference>
<dbReference type="PROSITE" id="PS50011">
    <property type="entry name" value="PROTEIN_KINASE_DOM"/>
    <property type="match status" value="1"/>
</dbReference>
<feature type="signal peptide" evidence="3">
    <location>
        <begin position="1"/>
        <end position="21"/>
    </location>
</feature>
<feature type="chain" id="PRO_5015166685" evidence="3">
    <location>
        <begin position="22"/>
        <end position="508"/>
    </location>
</feature>
<dbReference type="CDD" id="cd00060">
    <property type="entry name" value="FHA"/>
    <property type="match status" value="1"/>
</dbReference>
<dbReference type="InterPro" id="IPR011009">
    <property type="entry name" value="Kinase-like_dom_sf"/>
</dbReference>
<dbReference type="SUPFAM" id="SSF55073">
    <property type="entry name" value="Nucleotide cyclase"/>
    <property type="match status" value="1"/>
</dbReference>
<evidence type="ECO:0000313" key="7">
    <source>
        <dbReference type="EMBL" id="POG81866.1"/>
    </source>
</evidence>
<dbReference type="GO" id="GO:0005737">
    <property type="term" value="C:cytoplasm"/>
    <property type="evidence" value="ECO:0007669"/>
    <property type="project" value="TreeGrafter"/>
</dbReference>
<dbReference type="InterPro" id="IPR043128">
    <property type="entry name" value="Rev_trsase/Diguanyl_cyclase"/>
</dbReference>
<sequence length="508" mass="58405">MTTSLFLITCIILAFCSFVSSSQEFKLSSKTSIIVSSKEEEFYGASGQKNRSPPSHFLTIDQQDPQTRYVMNLKDVDQNKNVMRFYGVTKEPSKKYYSMVFQQQCYGENLKDYLENKNNIEKMDWTLKIKIAADISNGLVEYIHKANIVHRVLCPKYILDHDGTFVIIGFNQSVSLDHLSELDDLKEISDPGDNIYVDPMCSNADYKYDKSSDIYSLGLILWQISSGKIPHEKNKEIPVNSTPIDYIELYESAWSNDPKKRPSIEEIARSLGDIDINHLYQDSDYIPNVYLKRNNAPSKKEACLFINKGLYEETPYLFLTQNETFVGRTESNHIIIKDQELGKQHAKIKSFQGKVEIFDLGSKSGIYVNDKKLEFRASQTLEKDDLIKLGRAVFQYLPAGKYENRMDKLLPVYNTDYLRKSLENEFENARENKQSLSFLFFDVDKFGEINKQHSHESGVHILKELSELIKNEHIGPKDIFARYGGDEFTILLNNTTDAKSASEIAEKI</sequence>
<proteinExistence type="inferred from homology"/>
<dbReference type="Proteomes" id="UP000018888">
    <property type="component" value="Unassembled WGS sequence"/>
</dbReference>
<dbReference type="SMART" id="SM00240">
    <property type="entry name" value="FHA"/>
    <property type="match status" value="1"/>
</dbReference>
<feature type="domain" description="FHA" evidence="4">
    <location>
        <begin position="324"/>
        <end position="373"/>
    </location>
</feature>
<keyword evidence="3" id="KW-0732">Signal</keyword>
<dbReference type="InterPro" id="IPR050167">
    <property type="entry name" value="Ser_Thr_protein_kinase"/>
</dbReference>
<dbReference type="Pfam" id="PF00990">
    <property type="entry name" value="GGDEF"/>
    <property type="match status" value="1"/>
</dbReference>
<dbReference type="VEuPathDB" id="FungiDB:RhiirFUN_023995"/>
<dbReference type="Gene3D" id="2.60.200.20">
    <property type="match status" value="1"/>
</dbReference>
<comment type="caution">
    <text evidence="7">The sequence shown here is derived from an EMBL/GenBank/DDBJ whole genome shotgun (WGS) entry which is preliminary data.</text>
</comment>
<comment type="subcellular location">
    <subcellularLocation>
        <location evidence="1">Membrane</location>
        <topology evidence="1">Single-pass membrane protein</topology>
    </subcellularLocation>
</comment>
<evidence type="ECO:0000259" key="4">
    <source>
        <dbReference type="PROSITE" id="PS50006"/>
    </source>
</evidence>
<feature type="domain" description="GGDEF" evidence="6">
    <location>
        <begin position="434"/>
        <end position="508"/>
    </location>
</feature>
<dbReference type="SMART" id="SM00267">
    <property type="entry name" value="GGDEF"/>
    <property type="match status" value="1"/>
</dbReference>
<dbReference type="InterPro" id="IPR001245">
    <property type="entry name" value="Ser-Thr/Tyr_kinase_cat_dom"/>
</dbReference>
<comment type="similarity">
    <text evidence="2">Belongs to the protein kinase superfamily. CAMK Ser/Thr protein kinase family. CHEK2 subfamily.</text>
</comment>
<evidence type="ECO:0000256" key="2">
    <source>
        <dbReference type="ARBA" id="ARBA00005575"/>
    </source>
</evidence>
<dbReference type="GO" id="GO:0016020">
    <property type="term" value="C:membrane"/>
    <property type="evidence" value="ECO:0007669"/>
    <property type="project" value="UniProtKB-SubCell"/>
</dbReference>
<evidence type="ECO:0000259" key="5">
    <source>
        <dbReference type="PROSITE" id="PS50011"/>
    </source>
</evidence>
<dbReference type="InterPro" id="IPR029787">
    <property type="entry name" value="Nucleotide_cyclase"/>
</dbReference>
<dbReference type="GO" id="GO:0004672">
    <property type="term" value="F:protein kinase activity"/>
    <property type="evidence" value="ECO:0007669"/>
    <property type="project" value="InterPro"/>
</dbReference>
<reference evidence="7 8" key="2">
    <citation type="journal article" date="2018" name="New Phytol.">
        <title>High intraspecific genome diversity in the model arbuscular mycorrhizal symbiont Rhizophagus irregularis.</title>
        <authorList>
            <person name="Chen E.C.H."/>
            <person name="Morin E."/>
            <person name="Beaudet D."/>
            <person name="Noel J."/>
            <person name="Yildirir G."/>
            <person name="Ndikumana S."/>
            <person name="Charron P."/>
            <person name="St-Onge C."/>
            <person name="Giorgi J."/>
            <person name="Kruger M."/>
            <person name="Marton T."/>
            <person name="Ropars J."/>
            <person name="Grigoriev I.V."/>
            <person name="Hainaut M."/>
            <person name="Henrissat B."/>
            <person name="Roux C."/>
            <person name="Martin F."/>
            <person name="Corradi N."/>
        </authorList>
    </citation>
    <scope>NUCLEOTIDE SEQUENCE [LARGE SCALE GENOMIC DNA]</scope>
    <source>
        <strain evidence="7 8">DAOM 197198</strain>
    </source>
</reference>